<keyword evidence="5" id="KW-1185">Reference proteome</keyword>
<dbReference type="AlphaFoldDB" id="H5X979"/>
<evidence type="ECO:0000313" key="4">
    <source>
        <dbReference type="EMBL" id="EHR49181.1"/>
    </source>
</evidence>
<dbReference type="InterPro" id="IPR025331">
    <property type="entry name" value="TNT"/>
</dbReference>
<dbReference type="OrthoDB" id="4745173at2"/>
<reference evidence="4 5" key="1">
    <citation type="journal article" date="2012" name="Stand. Genomic Sci.">
        <title>Genome sequence of the ocean sediment bacterium Saccharomonospora marina type strain (XMU15(T)).</title>
        <authorList>
            <person name="Klenk H.P."/>
            <person name="Lu M."/>
            <person name="Lucas S."/>
            <person name="Lapidus A."/>
            <person name="Copeland A."/>
            <person name="Pitluck S."/>
            <person name="Goodwin L.A."/>
            <person name="Han C."/>
            <person name="Tapia R."/>
            <person name="Brambilla E.M."/>
            <person name="Potter G."/>
            <person name="Land M."/>
            <person name="Ivanova N."/>
            <person name="Rohde M."/>
            <person name="Goker M."/>
            <person name="Detter J.C."/>
            <person name="Li W.J."/>
            <person name="Kyrpides N.C."/>
            <person name="Woyke T."/>
        </authorList>
    </citation>
    <scope>NUCLEOTIDE SEQUENCE [LARGE SCALE GENOMIC DNA]</scope>
    <source>
        <strain evidence="4 5">XMU15</strain>
    </source>
</reference>
<dbReference type="eggNOG" id="COG5651">
    <property type="taxonomic scope" value="Bacteria"/>
</dbReference>
<feature type="compositionally biased region" description="Low complexity" evidence="1">
    <location>
        <begin position="407"/>
        <end position="419"/>
    </location>
</feature>
<feature type="domain" description="TNT" evidence="2">
    <location>
        <begin position="595"/>
        <end position="680"/>
    </location>
</feature>
<feature type="compositionally biased region" description="Low complexity" evidence="1">
    <location>
        <begin position="248"/>
        <end position="257"/>
    </location>
</feature>
<dbReference type="EMBL" id="CM001439">
    <property type="protein sequence ID" value="EHR49181.1"/>
    <property type="molecule type" value="Genomic_DNA"/>
</dbReference>
<feature type="compositionally biased region" description="Pro residues" evidence="1">
    <location>
        <begin position="434"/>
        <end position="444"/>
    </location>
</feature>
<evidence type="ECO:0008006" key="6">
    <source>
        <dbReference type="Google" id="ProtNLM"/>
    </source>
</evidence>
<evidence type="ECO:0000256" key="1">
    <source>
        <dbReference type="SAM" id="MobiDB-lite"/>
    </source>
</evidence>
<feature type="compositionally biased region" description="Pro residues" evidence="1">
    <location>
        <begin position="348"/>
        <end position="363"/>
    </location>
</feature>
<evidence type="ECO:0000313" key="5">
    <source>
        <dbReference type="Proteomes" id="UP000004926"/>
    </source>
</evidence>
<dbReference type="PANTHER" id="PTHR42059:SF1">
    <property type="entry name" value="TNT DOMAIN-CONTAINING PROTEIN"/>
    <property type="match status" value="1"/>
</dbReference>
<feature type="domain" description="Outer membrane channel protein CpnT-like N-terminal" evidence="3">
    <location>
        <begin position="12"/>
        <end position="132"/>
    </location>
</feature>
<dbReference type="STRING" id="882083.SacmaDRAFT_0888"/>
<dbReference type="GO" id="GO:0050135">
    <property type="term" value="F:NADP+ nucleosidase activity"/>
    <property type="evidence" value="ECO:0007669"/>
    <property type="project" value="InterPro"/>
</dbReference>
<dbReference type="eggNOG" id="COG3209">
    <property type="taxonomic scope" value="Bacteria"/>
</dbReference>
<feature type="region of interest" description="Disordered" evidence="1">
    <location>
        <begin position="394"/>
        <end position="456"/>
    </location>
</feature>
<dbReference type="RefSeq" id="WP_009152567.1">
    <property type="nucleotide sequence ID" value="NZ_CM001439.1"/>
</dbReference>
<evidence type="ECO:0000259" key="2">
    <source>
        <dbReference type="Pfam" id="PF14021"/>
    </source>
</evidence>
<accession>H5X979</accession>
<feature type="region of interest" description="Disordered" evidence="1">
    <location>
        <begin position="248"/>
        <end position="363"/>
    </location>
</feature>
<gene>
    <name evidence="4" type="ORF">SacmaDRAFT_0888</name>
</gene>
<dbReference type="Pfam" id="PF25547">
    <property type="entry name" value="WXG100_2"/>
    <property type="match status" value="1"/>
</dbReference>
<dbReference type="Proteomes" id="UP000004926">
    <property type="component" value="Chromosome"/>
</dbReference>
<organism evidence="4 5">
    <name type="scientific">Saccharomonospora marina XMU15</name>
    <dbReference type="NCBI Taxonomy" id="882083"/>
    <lineage>
        <taxon>Bacteria</taxon>
        <taxon>Bacillati</taxon>
        <taxon>Actinomycetota</taxon>
        <taxon>Actinomycetes</taxon>
        <taxon>Pseudonocardiales</taxon>
        <taxon>Pseudonocardiaceae</taxon>
        <taxon>Saccharomonospora</taxon>
    </lineage>
</organism>
<name>H5X979_9PSEU</name>
<dbReference type="PANTHER" id="PTHR42059">
    <property type="entry name" value="TNT DOMAIN-CONTAINING PROTEIN"/>
    <property type="match status" value="1"/>
</dbReference>
<sequence length="686" mass="69811">MGIELPPELADIAAETGTAWPQADEEAMRGQAAAWRRAAHDLTALAGEADSAAGNALDAMSGPAEEAARRSWSAVVSAESGGMTQAATGANHAADRLEHAAEQVGKAKADIVRQLVAAAKNRDAALAAAQAGHPGALAALDTTLRGTAVNLGAVTTGLADAVGPGGGEPLGAATELVAPNPGAHTAGGQSGLLAAATGLPADVVEEALGPPEGQRASGTVEVEQPLTVGELEDSARSLDLAEPVAVAESAVAESIEPGQPPPESDPLPHVWRGREALDGPAAGSATGPDDTGPIAITHARTPPSGQPAVAAGFAEAPTPPSGTSLAPPPAVQSHGQTHLAGFTSSPAAAPPVPGQFAPQPPVPAAQPFAAPGYAAQQFGPGAVPYGPVAGASPVPGAPAAAPPAAPPGHAGQPPRAAAPQPFRWGPQQQHQQQVPPPSPEPARPQQPAAQLPVGAARQDRQSVVALFAVHMFPIGHLPVATDKPARQLPVPAGECDYAAGLRFPPHDHPQSDTIDPTAALTSLRAGIRQPAPPPAEVLPRPPAVLSEGLDPLGGMNEREWDRRYVVHAGQRAEFAWPPGERYPEGGCEPGEPVLLPPDTVLDRFGTALGRVFAEDGTPFAQRSLPPALLDAGYRRYRVLSELPVWRAVSAPWFGQPGGGVRYRSVYSAAELVTLGYLADVTFEERP</sequence>
<dbReference type="InterPro" id="IPR053024">
    <property type="entry name" value="Fungal_surface_NADase"/>
</dbReference>
<evidence type="ECO:0000259" key="3">
    <source>
        <dbReference type="Pfam" id="PF25547"/>
    </source>
</evidence>
<dbReference type="Pfam" id="PF14021">
    <property type="entry name" value="TNT"/>
    <property type="match status" value="1"/>
</dbReference>
<protein>
    <recommendedName>
        <fullName evidence="6">DUF4237 domain-containing protein</fullName>
    </recommendedName>
</protein>
<dbReference type="InterPro" id="IPR057746">
    <property type="entry name" value="CpnT-like_N"/>
</dbReference>
<proteinExistence type="predicted"/>
<dbReference type="HOGENOM" id="CLU_370794_0_0_11"/>